<evidence type="ECO:0000313" key="7">
    <source>
        <dbReference type="Proteomes" id="UP000316360"/>
    </source>
</evidence>
<protein>
    <recommendedName>
        <fullName evidence="4 5">Large ribosomal subunit protein uL29</fullName>
    </recommendedName>
</protein>
<dbReference type="SUPFAM" id="SSF46561">
    <property type="entry name" value="Ribosomal protein L29 (L29p)"/>
    <property type="match status" value="1"/>
</dbReference>
<dbReference type="InterPro" id="IPR050063">
    <property type="entry name" value="Ribosomal_protein_uL29"/>
</dbReference>
<dbReference type="CDD" id="cd00427">
    <property type="entry name" value="Ribosomal_L29_HIP"/>
    <property type="match status" value="1"/>
</dbReference>
<organism evidence="6 7">
    <name type="scientific">Aerophobetes bacterium</name>
    <dbReference type="NCBI Taxonomy" id="2030807"/>
    <lineage>
        <taxon>Bacteria</taxon>
        <taxon>Candidatus Aerophobota</taxon>
    </lineage>
</organism>
<dbReference type="Gene3D" id="1.10.287.310">
    <property type="match status" value="1"/>
</dbReference>
<evidence type="ECO:0000313" key="6">
    <source>
        <dbReference type="EMBL" id="TET12763.1"/>
    </source>
</evidence>
<dbReference type="InterPro" id="IPR036049">
    <property type="entry name" value="Ribosomal_uL29_sf"/>
</dbReference>
<keyword evidence="3 5" id="KW-0687">Ribonucleoprotein</keyword>
<sequence length="69" mass="8176">MKVEELRDLSKEDLYERLKDVQRELFDLKIVAAQGKATNPSKIREIKKTIPRIKTLLREKEIKLGRRKA</sequence>
<accession>A0A523S400</accession>
<dbReference type="HAMAP" id="MF_00374">
    <property type="entry name" value="Ribosomal_uL29"/>
    <property type="match status" value="1"/>
</dbReference>
<comment type="similarity">
    <text evidence="1 5">Belongs to the universal ribosomal protein uL29 family.</text>
</comment>
<dbReference type="NCBIfam" id="TIGR00012">
    <property type="entry name" value="L29"/>
    <property type="match status" value="1"/>
</dbReference>
<name>A0A523S400_UNCAE</name>
<dbReference type="EMBL" id="SOKJ01000052">
    <property type="protein sequence ID" value="TET12763.1"/>
    <property type="molecule type" value="Genomic_DNA"/>
</dbReference>
<dbReference type="InterPro" id="IPR001854">
    <property type="entry name" value="Ribosomal_uL29"/>
</dbReference>
<dbReference type="Proteomes" id="UP000316360">
    <property type="component" value="Unassembled WGS sequence"/>
</dbReference>
<comment type="caution">
    <text evidence="6">The sequence shown here is derived from an EMBL/GenBank/DDBJ whole genome shotgun (WGS) entry which is preliminary data.</text>
</comment>
<dbReference type="GO" id="GO:0022625">
    <property type="term" value="C:cytosolic large ribosomal subunit"/>
    <property type="evidence" value="ECO:0007669"/>
    <property type="project" value="TreeGrafter"/>
</dbReference>
<dbReference type="FunFam" id="1.10.287.310:FF:000001">
    <property type="entry name" value="50S ribosomal protein L29"/>
    <property type="match status" value="1"/>
</dbReference>
<dbReference type="PANTHER" id="PTHR10916">
    <property type="entry name" value="60S RIBOSOMAL PROTEIN L35/50S RIBOSOMAL PROTEIN L29"/>
    <property type="match status" value="1"/>
</dbReference>
<evidence type="ECO:0000256" key="4">
    <source>
        <dbReference type="ARBA" id="ARBA00035204"/>
    </source>
</evidence>
<dbReference type="AlphaFoldDB" id="A0A523S400"/>
<evidence type="ECO:0000256" key="1">
    <source>
        <dbReference type="ARBA" id="ARBA00009254"/>
    </source>
</evidence>
<evidence type="ECO:0000256" key="2">
    <source>
        <dbReference type="ARBA" id="ARBA00022980"/>
    </source>
</evidence>
<reference evidence="6 7" key="1">
    <citation type="submission" date="2019-03" db="EMBL/GenBank/DDBJ databases">
        <title>Metabolic potential of uncultured bacteria and archaea associated with petroleum seepage in deep-sea sediments.</title>
        <authorList>
            <person name="Dong X."/>
            <person name="Hubert C."/>
        </authorList>
    </citation>
    <scope>NUCLEOTIDE SEQUENCE [LARGE SCALE GENOMIC DNA]</scope>
    <source>
        <strain evidence="6">E44_bin7</strain>
    </source>
</reference>
<dbReference type="Pfam" id="PF00831">
    <property type="entry name" value="Ribosomal_L29"/>
    <property type="match status" value="1"/>
</dbReference>
<dbReference type="PANTHER" id="PTHR10916:SF0">
    <property type="entry name" value="LARGE RIBOSOMAL SUBUNIT PROTEIN UL29C"/>
    <property type="match status" value="1"/>
</dbReference>
<gene>
    <name evidence="5" type="primary">rpmC</name>
    <name evidence="6" type="ORF">E3J84_01025</name>
</gene>
<proteinExistence type="inferred from homology"/>
<dbReference type="GO" id="GO:0003735">
    <property type="term" value="F:structural constituent of ribosome"/>
    <property type="evidence" value="ECO:0007669"/>
    <property type="project" value="InterPro"/>
</dbReference>
<evidence type="ECO:0000256" key="5">
    <source>
        <dbReference type="HAMAP-Rule" id="MF_00374"/>
    </source>
</evidence>
<dbReference type="GO" id="GO:0006412">
    <property type="term" value="P:translation"/>
    <property type="evidence" value="ECO:0007669"/>
    <property type="project" value="UniProtKB-UniRule"/>
</dbReference>
<evidence type="ECO:0000256" key="3">
    <source>
        <dbReference type="ARBA" id="ARBA00023274"/>
    </source>
</evidence>
<keyword evidence="2 5" id="KW-0689">Ribosomal protein</keyword>